<name>A0A1W1I863_9BACT</name>
<keyword evidence="3" id="KW-1185">Reference proteome</keyword>
<feature type="region of interest" description="Disordered" evidence="1">
    <location>
        <begin position="101"/>
        <end position="139"/>
    </location>
</feature>
<proteinExistence type="predicted"/>
<sequence>MKHHRLILSVATGLLVLGIVLPSGVFAKPKKSTPESCTTKDLNTNFGASCNDQMQQDLMGNKPYTHVLFCGGDTMLCCTVDNSTNQVINCRKPAGTRVMPGMSGNAMSQAGMAGVQRRGVEETSKAEDTAGEPTPVPDWVKELAAQGEGGGKKP</sequence>
<dbReference type="AlphaFoldDB" id="A0A1W1I863"/>
<dbReference type="KEGG" id="nja:NSJP_3019"/>
<protein>
    <submittedName>
        <fullName evidence="2">Uncharacterized protein</fullName>
    </submittedName>
</protein>
<dbReference type="Proteomes" id="UP000192042">
    <property type="component" value="Chromosome I"/>
</dbReference>
<dbReference type="EMBL" id="LT828648">
    <property type="protein sequence ID" value="SLM49186.1"/>
    <property type="molecule type" value="Genomic_DNA"/>
</dbReference>
<accession>A0A1W1I863</accession>
<feature type="compositionally biased region" description="Basic and acidic residues" evidence="1">
    <location>
        <begin position="118"/>
        <end position="128"/>
    </location>
</feature>
<dbReference type="RefSeq" id="WP_080887460.1">
    <property type="nucleotide sequence ID" value="NZ_LT828648.1"/>
</dbReference>
<gene>
    <name evidence="2" type="ORF">NSJP_3019</name>
</gene>
<dbReference type="STRING" id="1325564.NSJP_3019"/>
<evidence type="ECO:0000313" key="2">
    <source>
        <dbReference type="EMBL" id="SLM49186.1"/>
    </source>
</evidence>
<evidence type="ECO:0000313" key="3">
    <source>
        <dbReference type="Proteomes" id="UP000192042"/>
    </source>
</evidence>
<reference evidence="2 3" key="1">
    <citation type="submission" date="2017-03" db="EMBL/GenBank/DDBJ databases">
        <authorList>
            <person name="Afonso C.L."/>
            <person name="Miller P.J."/>
            <person name="Scott M.A."/>
            <person name="Spackman E."/>
            <person name="Goraichik I."/>
            <person name="Dimitrov K.M."/>
            <person name="Suarez D.L."/>
            <person name="Swayne D.E."/>
        </authorList>
    </citation>
    <scope>NUCLEOTIDE SEQUENCE [LARGE SCALE GENOMIC DNA]</scope>
    <source>
        <strain evidence="2">Genome sequencing of Nitrospira japonica strain NJ11</strain>
    </source>
</reference>
<dbReference type="OrthoDB" id="10009957at2"/>
<evidence type="ECO:0000256" key="1">
    <source>
        <dbReference type="SAM" id="MobiDB-lite"/>
    </source>
</evidence>
<organism evidence="2 3">
    <name type="scientific">Nitrospira japonica</name>
    <dbReference type="NCBI Taxonomy" id="1325564"/>
    <lineage>
        <taxon>Bacteria</taxon>
        <taxon>Pseudomonadati</taxon>
        <taxon>Nitrospirota</taxon>
        <taxon>Nitrospiria</taxon>
        <taxon>Nitrospirales</taxon>
        <taxon>Nitrospiraceae</taxon>
        <taxon>Nitrospira</taxon>
    </lineage>
</organism>